<keyword evidence="4" id="KW-1185">Reference proteome</keyword>
<sequence>MKEKGRKIAIWSVVVLWMIVIFKLSSQSGEQSNDLSLGVSGLIAALIEKISPSSDALAFNHIIRKCAHFFAYLVLGMVVLFAMRKMGISDTKGILLTMAVCVVYAISDEWHQGFIPGRTPKRLDILIDSCGSLLGTILYSRILEKKWELFRPSKQEQ</sequence>
<dbReference type="Proteomes" id="UP000242754">
    <property type="component" value="Unassembled WGS sequence"/>
</dbReference>
<dbReference type="OrthoDB" id="291892at2"/>
<dbReference type="RefSeq" id="WP_087033593.1">
    <property type="nucleotide sequence ID" value="NZ_FJNE01000006.1"/>
</dbReference>
<evidence type="ECO:0000256" key="1">
    <source>
        <dbReference type="SAM" id="Phobius"/>
    </source>
</evidence>
<gene>
    <name evidence="3" type="ORF">Tpal_2038</name>
</gene>
<evidence type="ECO:0000259" key="2">
    <source>
        <dbReference type="Pfam" id="PF04892"/>
    </source>
</evidence>
<dbReference type="EMBL" id="FJNE01000006">
    <property type="protein sequence ID" value="CZQ96674.1"/>
    <property type="molecule type" value="Genomic_DNA"/>
</dbReference>
<feature type="transmembrane region" description="Helical" evidence="1">
    <location>
        <begin position="62"/>
        <end position="82"/>
    </location>
</feature>
<dbReference type="AlphaFoldDB" id="A0A143YRD4"/>
<keyword evidence="1" id="KW-1133">Transmembrane helix</keyword>
<dbReference type="InterPro" id="IPR016747">
    <property type="entry name" value="Phosphotransbutyrylase"/>
</dbReference>
<feature type="domain" description="VanZ-like" evidence="2">
    <location>
        <begin position="12"/>
        <end position="140"/>
    </location>
</feature>
<dbReference type="NCBIfam" id="NF037970">
    <property type="entry name" value="vanZ_1"/>
    <property type="match status" value="1"/>
</dbReference>
<evidence type="ECO:0000313" key="3">
    <source>
        <dbReference type="EMBL" id="CZQ96674.1"/>
    </source>
</evidence>
<dbReference type="STRING" id="140314.SAMN04488076_10475"/>
<dbReference type="Pfam" id="PF04892">
    <property type="entry name" value="VanZ"/>
    <property type="match status" value="1"/>
</dbReference>
<organism evidence="3 4">
    <name type="scientific">Trichococcus palustris</name>
    <dbReference type="NCBI Taxonomy" id="140314"/>
    <lineage>
        <taxon>Bacteria</taxon>
        <taxon>Bacillati</taxon>
        <taxon>Bacillota</taxon>
        <taxon>Bacilli</taxon>
        <taxon>Lactobacillales</taxon>
        <taxon>Carnobacteriaceae</taxon>
        <taxon>Trichococcus</taxon>
    </lineage>
</organism>
<protein>
    <recommendedName>
        <fullName evidence="2">VanZ-like domain-containing protein</fullName>
    </recommendedName>
</protein>
<dbReference type="InterPro" id="IPR006976">
    <property type="entry name" value="VanZ-like"/>
</dbReference>
<name>A0A143YRD4_9LACT</name>
<keyword evidence="1" id="KW-0472">Membrane</keyword>
<feature type="transmembrane region" description="Helical" evidence="1">
    <location>
        <begin position="7"/>
        <end position="25"/>
    </location>
</feature>
<accession>A0A143YRD4</accession>
<keyword evidence="1" id="KW-0812">Transmembrane</keyword>
<reference evidence="3 4" key="1">
    <citation type="submission" date="2016-02" db="EMBL/GenBank/DDBJ databases">
        <authorList>
            <person name="Wen L."/>
            <person name="He K."/>
            <person name="Yang H."/>
        </authorList>
    </citation>
    <scope>NUCLEOTIDE SEQUENCE [LARGE SCALE GENOMIC DNA]</scope>
    <source>
        <strain evidence="3">Trichococcus palustris</strain>
    </source>
</reference>
<evidence type="ECO:0000313" key="4">
    <source>
        <dbReference type="Proteomes" id="UP000242754"/>
    </source>
</evidence>
<dbReference type="PIRSF" id="PIRSF019083">
    <property type="entry name" value="UCP019083_VanZ"/>
    <property type="match status" value="1"/>
</dbReference>
<proteinExistence type="predicted"/>